<dbReference type="EMBL" id="JAEPRD010000093">
    <property type="protein sequence ID" value="KAG2199672.1"/>
    <property type="molecule type" value="Genomic_DNA"/>
</dbReference>
<evidence type="ECO:0000313" key="2">
    <source>
        <dbReference type="Proteomes" id="UP000603453"/>
    </source>
</evidence>
<name>A0A8H7UZA8_9FUNG</name>
<dbReference type="Proteomes" id="UP000603453">
    <property type="component" value="Unassembled WGS sequence"/>
</dbReference>
<reference evidence="1" key="1">
    <citation type="submission" date="2020-12" db="EMBL/GenBank/DDBJ databases">
        <title>Metabolic potential, ecology and presence of endohyphal bacteria is reflected in genomic diversity of Mucoromycotina.</title>
        <authorList>
            <person name="Muszewska A."/>
            <person name="Okrasinska A."/>
            <person name="Steczkiewicz K."/>
            <person name="Drgas O."/>
            <person name="Orlowska M."/>
            <person name="Perlinska-Lenart U."/>
            <person name="Aleksandrzak-Piekarczyk T."/>
            <person name="Szatraj K."/>
            <person name="Zielenkiewicz U."/>
            <person name="Pilsyk S."/>
            <person name="Malc E."/>
            <person name="Mieczkowski P."/>
            <person name="Kruszewska J.S."/>
            <person name="Biernat P."/>
            <person name="Pawlowska J."/>
        </authorList>
    </citation>
    <scope>NUCLEOTIDE SEQUENCE</scope>
    <source>
        <strain evidence="1">WA0000017839</strain>
    </source>
</reference>
<protein>
    <submittedName>
        <fullName evidence="1">Uncharacterized protein</fullName>
    </submittedName>
</protein>
<organism evidence="1 2">
    <name type="scientific">Mucor saturninus</name>
    <dbReference type="NCBI Taxonomy" id="64648"/>
    <lineage>
        <taxon>Eukaryota</taxon>
        <taxon>Fungi</taxon>
        <taxon>Fungi incertae sedis</taxon>
        <taxon>Mucoromycota</taxon>
        <taxon>Mucoromycotina</taxon>
        <taxon>Mucoromycetes</taxon>
        <taxon>Mucorales</taxon>
        <taxon>Mucorineae</taxon>
        <taxon>Mucoraceae</taxon>
        <taxon>Mucor</taxon>
    </lineage>
</organism>
<gene>
    <name evidence="1" type="ORF">INT47_005197</name>
</gene>
<sequence>MRIERPTDEPQSNQTSVYWCITYLPDSFTHKQYVFGLRRDATFKDLSQRIVHETGSDIWNEYSYSPGNDVHHNNVLINSDESMELAIKFMGDDAFDPSRGILVFVNTSW</sequence>
<accession>A0A8H7UZA8</accession>
<proteinExistence type="predicted"/>
<dbReference type="AlphaFoldDB" id="A0A8H7UZA8"/>
<keyword evidence="2" id="KW-1185">Reference proteome</keyword>
<evidence type="ECO:0000313" key="1">
    <source>
        <dbReference type="EMBL" id="KAG2199672.1"/>
    </source>
</evidence>
<comment type="caution">
    <text evidence="1">The sequence shown here is derived from an EMBL/GenBank/DDBJ whole genome shotgun (WGS) entry which is preliminary data.</text>
</comment>